<evidence type="ECO:0000313" key="3">
    <source>
        <dbReference type="EMBL" id="ADG75873.1"/>
    </source>
</evidence>
<organism evidence="3 4">
    <name type="scientific">Cellulomonas flavigena (strain ATCC 482 / DSM 20109 / BCRC 11376 / JCM 18109 / NBRC 3775 / NCIMB 8073 / NRS 134)</name>
    <dbReference type="NCBI Taxonomy" id="446466"/>
    <lineage>
        <taxon>Bacteria</taxon>
        <taxon>Bacillati</taxon>
        <taxon>Actinomycetota</taxon>
        <taxon>Actinomycetes</taxon>
        <taxon>Micrococcales</taxon>
        <taxon>Cellulomonadaceae</taxon>
        <taxon>Cellulomonas</taxon>
    </lineage>
</organism>
<proteinExistence type="predicted"/>
<dbReference type="HOGENOM" id="CLU_573298_0_0_11"/>
<accession>D5UKZ1</accession>
<dbReference type="AlphaFoldDB" id="D5UKZ1"/>
<dbReference type="Proteomes" id="UP000000849">
    <property type="component" value="Chromosome"/>
</dbReference>
<protein>
    <recommendedName>
        <fullName evidence="2">Putative T7SS secretion signal domain-containing protein</fullName>
    </recommendedName>
</protein>
<keyword evidence="4" id="KW-1185">Reference proteome</keyword>
<dbReference type="eggNOG" id="ENOG5034A2A">
    <property type="taxonomic scope" value="Bacteria"/>
</dbReference>
<evidence type="ECO:0000313" key="4">
    <source>
        <dbReference type="Proteomes" id="UP000000849"/>
    </source>
</evidence>
<feature type="domain" description="Putative T7SS secretion signal" evidence="2">
    <location>
        <begin position="14"/>
        <end position="184"/>
    </location>
</feature>
<keyword evidence="1" id="KW-0175">Coiled coil</keyword>
<reference evidence="3 4" key="1">
    <citation type="journal article" date="2010" name="Stand. Genomic Sci.">
        <title>Complete genome sequence of Cellulomonas flavigena type strain (134).</title>
        <authorList>
            <person name="Abt B."/>
            <person name="Foster B."/>
            <person name="Lapidus A."/>
            <person name="Clum A."/>
            <person name="Sun H."/>
            <person name="Pukall R."/>
            <person name="Lucas S."/>
            <person name="Glavina Del Rio T."/>
            <person name="Nolan M."/>
            <person name="Tice H."/>
            <person name="Cheng J.F."/>
            <person name="Pitluck S."/>
            <person name="Liolios K."/>
            <person name="Ivanova N."/>
            <person name="Mavromatis K."/>
            <person name="Ovchinnikova G."/>
            <person name="Pati A."/>
            <person name="Goodwin L."/>
            <person name="Chen A."/>
            <person name="Palaniappan K."/>
            <person name="Land M."/>
            <person name="Hauser L."/>
            <person name="Chang Y.J."/>
            <person name="Jeffries C.D."/>
            <person name="Rohde M."/>
            <person name="Goker M."/>
            <person name="Woyke T."/>
            <person name="Bristow J."/>
            <person name="Eisen J.A."/>
            <person name="Markowitz V."/>
            <person name="Hugenholtz P."/>
            <person name="Kyrpides N.C."/>
            <person name="Klenk H.P."/>
        </authorList>
    </citation>
    <scope>NUCLEOTIDE SEQUENCE [LARGE SCALE GENOMIC DNA]</scope>
    <source>
        <strain evidence="4">ATCC 482 / DSM 20109 / BCRC 11376 / JCM 18109 / NBRC 3775 / NCIMB 8073 / NRS 134</strain>
    </source>
</reference>
<sequence length="476" mass="49213">MSGSWYPLAWTDPVPGDPAAVRDAARRYDAVAQRITRATADLREVGAGVVGTSQAVDELRARAEETAERIAAARERYATTAAALADYADGLAHAQSPAQDALDAARRAAQAVDDAGRDVQRWARQATEAVDAAEAAAYERLAESAREARDDAERALSRARELLDQAVAARDAAAQRARDLVSRVLGADGLADSLWSALGRGASAVGSWFTDVGHWFYDHVDEIATVLGVAALLLAWVPVLGQALAAAALIAGALQLARDLHLALTTDAGWRDVALGALGLVTFGVGRLAGQGLRLAANNARAAQGLRTLPVAGQAAGAGARGGAAAQGARASLRRGIDTRLGHGQTWSSSRLWSVMRPGAIAQDVLHDLTGVARYARNSNLAPSSGLLGHVARPVDVLENAFSEGAHALRNTAPGMERVTTLLGDAGAARDMRFLASAGSSLGQSGAALRGWAAGRGALQVVDVGIVVDSVLPKEG</sequence>
<evidence type="ECO:0000256" key="1">
    <source>
        <dbReference type="SAM" id="Coils"/>
    </source>
</evidence>
<dbReference type="STRING" id="446466.Cfla_2990"/>
<dbReference type="Pfam" id="PF21725">
    <property type="entry name" value="T7SS_signal"/>
    <property type="match status" value="1"/>
</dbReference>
<dbReference type="RefSeq" id="WP_013118204.1">
    <property type="nucleotide sequence ID" value="NC_014151.1"/>
</dbReference>
<evidence type="ECO:0000259" key="2">
    <source>
        <dbReference type="Pfam" id="PF21725"/>
    </source>
</evidence>
<dbReference type="KEGG" id="cfl:Cfla_2990"/>
<gene>
    <name evidence="3" type="ordered locus">Cfla_2990</name>
</gene>
<dbReference type="InterPro" id="IPR049082">
    <property type="entry name" value="T7SS_signal"/>
</dbReference>
<dbReference type="EMBL" id="CP001964">
    <property type="protein sequence ID" value="ADG75873.1"/>
    <property type="molecule type" value="Genomic_DNA"/>
</dbReference>
<name>D5UKZ1_CELFN</name>
<feature type="coiled-coil region" evidence="1">
    <location>
        <begin position="135"/>
        <end position="169"/>
    </location>
</feature>